<comment type="cofactor">
    <cofactor evidence="2">
        <name>NAD(+)</name>
        <dbReference type="ChEBI" id="CHEBI:57540"/>
    </cofactor>
</comment>
<comment type="pathway">
    <text evidence="3">Carbohydrate metabolism; galactose metabolism.</text>
</comment>
<sequence>GSGFIGSNLVEDLLDLGYRVRVFDNLVTVAEVIGNIQYLPLDHSRLEFRYGDIMDVKALRAAMEGVTGVIHLAAASKQVLPSLKNSTMATFNVNVNSVGTANVLEVAQQASTVRKVIFAASSTFYGNQDLPYRETDHFSRSQVPSFMMPKLWRTLSTWMAETSRVECVDRLGETWAEAEPPSRFGRVVVNQRWRSYQRWDDKDRENLVALVRADEKSWRYIQEEHFPGFFIVKAYTD</sequence>
<dbReference type="SUPFAM" id="SSF51735">
    <property type="entry name" value="NAD(P)-binding Rossmann-fold domains"/>
    <property type="match status" value="1"/>
</dbReference>
<evidence type="ECO:0000256" key="1">
    <source>
        <dbReference type="ARBA" id="ARBA00000083"/>
    </source>
</evidence>
<dbReference type="Pfam" id="PF16363">
    <property type="entry name" value="GDP_Man_Dehyd"/>
    <property type="match status" value="1"/>
</dbReference>
<gene>
    <name evidence="8" type="ORF">FOZ63_011737</name>
</gene>
<keyword evidence="9" id="KW-1185">Reference proteome</keyword>
<keyword evidence="5" id="KW-0520">NAD</keyword>
<dbReference type="InterPro" id="IPR016040">
    <property type="entry name" value="NAD(P)-bd_dom"/>
</dbReference>
<dbReference type="EMBL" id="JABANO010024520">
    <property type="protein sequence ID" value="KAF4721763.1"/>
    <property type="molecule type" value="Genomic_DNA"/>
</dbReference>
<keyword evidence="6" id="KW-0413">Isomerase</keyword>
<evidence type="ECO:0000313" key="9">
    <source>
        <dbReference type="Proteomes" id="UP000553632"/>
    </source>
</evidence>
<evidence type="ECO:0000256" key="2">
    <source>
        <dbReference type="ARBA" id="ARBA00001911"/>
    </source>
</evidence>
<proteinExistence type="predicted"/>
<accession>A0A7J6RMC7</accession>
<evidence type="ECO:0000313" key="8">
    <source>
        <dbReference type="EMBL" id="KAF4721763.1"/>
    </source>
</evidence>
<dbReference type="PANTHER" id="PTHR43725:SF47">
    <property type="entry name" value="UDP-GLUCOSE 4-EPIMERASE"/>
    <property type="match status" value="1"/>
</dbReference>
<dbReference type="GO" id="GO:0005996">
    <property type="term" value="P:monosaccharide metabolic process"/>
    <property type="evidence" value="ECO:0007669"/>
    <property type="project" value="TreeGrafter"/>
</dbReference>
<feature type="domain" description="NAD(P)-binding" evidence="7">
    <location>
        <begin position="1"/>
        <end position="139"/>
    </location>
</feature>
<dbReference type="PANTHER" id="PTHR43725">
    <property type="entry name" value="UDP-GLUCOSE 4-EPIMERASE"/>
    <property type="match status" value="1"/>
</dbReference>
<evidence type="ECO:0000256" key="6">
    <source>
        <dbReference type="ARBA" id="ARBA00023235"/>
    </source>
</evidence>
<dbReference type="GO" id="GO:0003978">
    <property type="term" value="F:UDP-glucose 4-epimerase activity"/>
    <property type="evidence" value="ECO:0007669"/>
    <property type="project" value="UniProtKB-EC"/>
</dbReference>
<dbReference type="InterPro" id="IPR036291">
    <property type="entry name" value="NAD(P)-bd_dom_sf"/>
</dbReference>
<dbReference type="AlphaFoldDB" id="A0A7J6RMC7"/>
<comment type="catalytic activity">
    <reaction evidence="1">
        <text>UDP-alpha-D-glucose = UDP-alpha-D-galactose</text>
        <dbReference type="Rhea" id="RHEA:22168"/>
        <dbReference type="ChEBI" id="CHEBI:58885"/>
        <dbReference type="ChEBI" id="CHEBI:66914"/>
        <dbReference type="EC" id="5.1.3.2"/>
    </reaction>
</comment>
<feature type="non-terminal residue" evidence="8">
    <location>
        <position position="237"/>
    </location>
</feature>
<evidence type="ECO:0000259" key="7">
    <source>
        <dbReference type="Pfam" id="PF16363"/>
    </source>
</evidence>
<reference evidence="8 9" key="1">
    <citation type="submission" date="2020-04" db="EMBL/GenBank/DDBJ databases">
        <title>Perkinsus olseni comparative genomics.</title>
        <authorList>
            <person name="Bogema D.R."/>
        </authorList>
    </citation>
    <scope>NUCLEOTIDE SEQUENCE [LARGE SCALE GENOMIC DNA]</scope>
    <source>
        <strain evidence="8 9">ATCC PRA-207</strain>
    </source>
</reference>
<dbReference type="GO" id="GO:0005829">
    <property type="term" value="C:cytosol"/>
    <property type="evidence" value="ECO:0007669"/>
    <property type="project" value="TreeGrafter"/>
</dbReference>
<evidence type="ECO:0000256" key="4">
    <source>
        <dbReference type="ARBA" id="ARBA00013189"/>
    </source>
</evidence>
<evidence type="ECO:0000256" key="5">
    <source>
        <dbReference type="ARBA" id="ARBA00023027"/>
    </source>
</evidence>
<name>A0A7J6RMC7_PEROL</name>
<dbReference type="Proteomes" id="UP000553632">
    <property type="component" value="Unassembled WGS sequence"/>
</dbReference>
<organism evidence="8 9">
    <name type="scientific">Perkinsus olseni</name>
    <name type="common">Perkinsus atlanticus</name>
    <dbReference type="NCBI Taxonomy" id="32597"/>
    <lineage>
        <taxon>Eukaryota</taxon>
        <taxon>Sar</taxon>
        <taxon>Alveolata</taxon>
        <taxon>Perkinsozoa</taxon>
        <taxon>Perkinsea</taxon>
        <taxon>Perkinsida</taxon>
        <taxon>Perkinsidae</taxon>
        <taxon>Perkinsus</taxon>
    </lineage>
</organism>
<protein>
    <recommendedName>
        <fullName evidence="4">UDP-glucose 4-epimerase</fullName>
        <ecNumber evidence="4">5.1.3.2</ecNumber>
    </recommendedName>
</protein>
<dbReference type="Gene3D" id="3.40.50.720">
    <property type="entry name" value="NAD(P)-binding Rossmann-like Domain"/>
    <property type="match status" value="1"/>
</dbReference>
<comment type="caution">
    <text evidence="8">The sequence shown here is derived from an EMBL/GenBank/DDBJ whole genome shotgun (WGS) entry which is preliminary data.</text>
</comment>
<dbReference type="EC" id="5.1.3.2" evidence="4"/>
<evidence type="ECO:0000256" key="3">
    <source>
        <dbReference type="ARBA" id="ARBA00004947"/>
    </source>
</evidence>